<name>A0A1X0Q6L6_9MICR</name>
<comment type="caution">
    <text evidence="2">The sequence shown here is derived from an EMBL/GenBank/DDBJ whole genome shotgun (WGS) entry which is preliminary data.</text>
</comment>
<keyword evidence="3" id="KW-1185">Reference proteome</keyword>
<evidence type="ECO:0000256" key="1">
    <source>
        <dbReference type="SAM" id="Coils"/>
    </source>
</evidence>
<accession>A0A1X0Q6L6</accession>
<evidence type="ECO:0000313" key="3">
    <source>
        <dbReference type="Proteomes" id="UP000192356"/>
    </source>
</evidence>
<sequence>MINKGNLNFEKMSVLERVKYFEKIKEENLSTDVNDLNTLKEKFTRLNTKNNNRISEELKNEENVIKIDNLEKDVIKDINEEINEEEINKNINKEINKEEINENINKEEMINKEEINDLKSNYKELVKKLEKVIEEHNQVKNDLNEIKSQYKILKESFIETNNQERSKKVTFDKTVTELIVPSNQLENENLNE</sequence>
<dbReference type="VEuPathDB" id="MicrosporidiaDB:A0H76_951"/>
<proteinExistence type="predicted"/>
<reference evidence="2 3" key="1">
    <citation type="journal article" date="2017" name="Environ. Microbiol.">
        <title>Decay of the glycolytic pathway and adaptation to intranuclear parasitism within Enterocytozoonidae microsporidia.</title>
        <authorList>
            <person name="Wiredu Boakye D."/>
            <person name="Jaroenlak P."/>
            <person name="Prachumwat A."/>
            <person name="Williams T.A."/>
            <person name="Bateman K.S."/>
            <person name="Itsathitphaisarn O."/>
            <person name="Sritunyalucksana K."/>
            <person name="Paszkiewicz K.H."/>
            <person name="Moore K.A."/>
            <person name="Stentiford G.D."/>
            <person name="Williams B.A."/>
        </authorList>
    </citation>
    <scope>NUCLEOTIDE SEQUENCE [LARGE SCALE GENOMIC DNA]</scope>
    <source>
        <strain evidence="2 3">GB1</strain>
    </source>
</reference>
<gene>
    <name evidence="2" type="ORF">HERIO_2540</name>
</gene>
<dbReference type="Proteomes" id="UP000192356">
    <property type="component" value="Unassembled WGS sequence"/>
</dbReference>
<protein>
    <submittedName>
        <fullName evidence="2">Uncharacterized protein</fullName>
    </submittedName>
</protein>
<feature type="coiled-coil region" evidence="1">
    <location>
        <begin position="83"/>
        <end position="156"/>
    </location>
</feature>
<organism evidence="2 3">
    <name type="scientific">Hepatospora eriocheir</name>
    <dbReference type="NCBI Taxonomy" id="1081669"/>
    <lineage>
        <taxon>Eukaryota</taxon>
        <taxon>Fungi</taxon>
        <taxon>Fungi incertae sedis</taxon>
        <taxon>Microsporidia</taxon>
        <taxon>Hepatosporidae</taxon>
        <taxon>Hepatospora</taxon>
    </lineage>
</organism>
<dbReference type="AlphaFoldDB" id="A0A1X0Q6L6"/>
<keyword evidence="1" id="KW-0175">Coiled coil</keyword>
<dbReference type="VEuPathDB" id="MicrosporidiaDB:HERIO_2540"/>
<dbReference type="EMBL" id="LVKB01000347">
    <property type="protein sequence ID" value="ORD95380.1"/>
    <property type="molecule type" value="Genomic_DNA"/>
</dbReference>
<evidence type="ECO:0000313" key="2">
    <source>
        <dbReference type="EMBL" id="ORD95380.1"/>
    </source>
</evidence>